<evidence type="ECO:0000313" key="2">
    <source>
        <dbReference type="Proteomes" id="UP001151518"/>
    </source>
</evidence>
<dbReference type="InterPro" id="IPR035979">
    <property type="entry name" value="RBD_domain_sf"/>
</dbReference>
<reference evidence="1" key="1">
    <citation type="submission" date="2022-07" db="EMBL/GenBank/DDBJ databases">
        <title>Phylogenomic reconstructions and comparative analyses of Kickxellomycotina fungi.</title>
        <authorList>
            <person name="Reynolds N.K."/>
            <person name="Stajich J.E."/>
            <person name="Barry K."/>
            <person name="Grigoriev I.V."/>
            <person name="Crous P."/>
            <person name="Smith M.E."/>
        </authorList>
    </citation>
    <scope>NUCLEOTIDE SEQUENCE</scope>
    <source>
        <strain evidence="1">NRRL 3115</strain>
    </source>
</reference>
<sequence length="708" mass="78480">MDGIWLQFSGFPYRTTHKEIDKFTRNKPLVLDKRSINKTEDVGLMLMKDMDDALFLLRDLNYTKLNGSVAKFSMVPADLAKYTPIVIKLKTARNDTEEKLFMHCKQYGNVCGIKIEKNVAEVWLDTKAAATSAFNNLGNSELFSNLRLEHAIEASNKDSNGTPMEVIVLDDKDNVSASGNIHTIADDSDSNSSMISVDMLKPANPFSLSHIVLDAPSLKHGSANQSASNDPGNRKLHLPLVPRRQAGNRGRKSTGRHLTASKQWFLANQAQLEMCNGSIDWGNGNTNSKENVSSSVLSANGDINGDLDKERLVQNFVDMESWRAKAPFIYNSIYRRVPERGTIKDGHHCLSMVWSLEQNRNVLSLYLSQGNMLAVRCVQSWRSDANSILGSKSEVTMSSFQIPARGMTANLGSLLNTFNGKAATIMHKNRQNNWNEYAVSSLKLHDDGHVLFGCGAHNVMMWSADEIKHKGSLMLLSDVDGVYDVGCDYVVANSTKGEMGVWKRGSSNYLWRYNDTRRFRALPSQNADAHVITALQIAKNGAGAYVGDLTGSVSFSDFRQPYIHQLASVCNGASRNIATVGDYGIIVGTDSGYLGLLDTRFVRAQPAKIEVVREYNVPKAASITQLRVCPHDPNVFACSVERNVYIFKKEGQIGSRAPLFCHHAHHSQVVDFNWHPGFDHKYTIGSVESGEGYDSGEIQIWEPTSLIL</sequence>
<comment type="caution">
    <text evidence="1">The sequence shown here is derived from an EMBL/GenBank/DDBJ whole genome shotgun (WGS) entry which is preliminary data.</text>
</comment>
<evidence type="ECO:0000313" key="1">
    <source>
        <dbReference type="EMBL" id="KAJ2675051.1"/>
    </source>
</evidence>
<dbReference type="EMBL" id="JANBTW010000051">
    <property type="protein sequence ID" value="KAJ2675051.1"/>
    <property type="molecule type" value="Genomic_DNA"/>
</dbReference>
<dbReference type="GO" id="GO:0003676">
    <property type="term" value="F:nucleic acid binding"/>
    <property type="evidence" value="ECO:0007669"/>
    <property type="project" value="InterPro"/>
</dbReference>
<dbReference type="SUPFAM" id="SSF54928">
    <property type="entry name" value="RNA-binding domain, RBD"/>
    <property type="match status" value="1"/>
</dbReference>
<gene>
    <name evidence="1" type="ORF">GGI25_004100</name>
</gene>
<dbReference type="Proteomes" id="UP001151518">
    <property type="component" value="Unassembled WGS sequence"/>
</dbReference>
<dbReference type="OrthoDB" id="5536067at2759"/>
<accession>A0A9W8KXP7</accession>
<name>A0A9W8KXP7_9FUNG</name>
<protein>
    <submittedName>
        <fullName evidence="1">Uncharacterized protein</fullName>
    </submittedName>
</protein>
<organism evidence="1 2">
    <name type="scientific">Coemansia spiralis</name>
    <dbReference type="NCBI Taxonomy" id="417178"/>
    <lineage>
        <taxon>Eukaryota</taxon>
        <taxon>Fungi</taxon>
        <taxon>Fungi incertae sedis</taxon>
        <taxon>Zoopagomycota</taxon>
        <taxon>Kickxellomycotina</taxon>
        <taxon>Kickxellomycetes</taxon>
        <taxon>Kickxellales</taxon>
        <taxon>Kickxellaceae</taxon>
        <taxon>Coemansia</taxon>
    </lineage>
</organism>
<proteinExistence type="predicted"/>
<dbReference type="SUPFAM" id="SSF101908">
    <property type="entry name" value="Putative isomerase YbhE"/>
    <property type="match status" value="1"/>
</dbReference>
<dbReference type="Gene3D" id="2.130.10.10">
    <property type="entry name" value="YVTN repeat-like/Quinoprotein amine dehydrogenase"/>
    <property type="match status" value="1"/>
</dbReference>
<dbReference type="AlphaFoldDB" id="A0A9W8KXP7"/>
<dbReference type="InterPro" id="IPR015943">
    <property type="entry name" value="WD40/YVTN_repeat-like_dom_sf"/>
</dbReference>